<dbReference type="OrthoDB" id="9808397at2"/>
<dbReference type="GO" id="GO:0016887">
    <property type="term" value="F:ATP hydrolysis activity"/>
    <property type="evidence" value="ECO:0007669"/>
    <property type="project" value="InterPro"/>
</dbReference>
<evidence type="ECO:0000256" key="1">
    <source>
        <dbReference type="ARBA" id="ARBA00022741"/>
    </source>
</evidence>
<gene>
    <name evidence="6" type="ORF">EPD65_04710</name>
</gene>
<dbReference type="Pfam" id="PF17863">
    <property type="entry name" value="AAA_lid_2"/>
    <property type="match status" value="1"/>
</dbReference>
<dbReference type="InterPro" id="IPR027417">
    <property type="entry name" value="P-loop_NTPase"/>
</dbReference>
<accession>A0A4R1CGC3</accession>
<keyword evidence="7" id="KW-1185">Reference proteome</keyword>
<dbReference type="Proteomes" id="UP000295453">
    <property type="component" value="Unassembled WGS sequence"/>
</dbReference>
<proteinExistence type="inferred from homology"/>
<dbReference type="InterPro" id="IPR011703">
    <property type="entry name" value="ATPase_AAA-3"/>
</dbReference>
<dbReference type="FunFam" id="3.40.50.300:FF:000640">
    <property type="entry name" value="MoxR family ATPase"/>
    <property type="match status" value="1"/>
</dbReference>
<feature type="domain" description="ChlI/MoxR AAA lid" evidence="5">
    <location>
        <begin position="238"/>
        <end position="309"/>
    </location>
</feature>
<feature type="domain" description="ATPase AAA-3" evidence="4">
    <location>
        <begin position="45"/>
        <end position="175"/>
    </location>
</feature>
<evidence type="ECO:0000313" key="7">
    <source>
        <dbReference type="Proteomes" id="UP000295453"/>
    </source>
</evidence>
<keyword evidence="2" id="KW-0067">ATP-binding</keyword>
<dbReference type="RefSeq" id="WP_131582012.1">
    <property type="nucleotide sequence ID" value="NZ_SJZJ01000005.1"/>
</dbReference>
<evidence type="ECO:0000256" key="2">
    <source>
        <dbReference type="ARBA" id="ARBA00022840"/>
    </source>
</evidence>
<dbReference type="EMBL" id="SJZJ01000005">
    <property type="protein sequence ID" value="TCJ30189.1"/>
    <property type="molecule type" value="Genomic_DNA"/>
</dbReference>
<dbReference type="PIRSF" id="PIRSF002849">
    <property type="entry name" value="AAA_ATPase_chaperone_MoxR_prd"/>
    <property type="match status" value="1"/>
</dbReference>
<keyword evidence="1" id="KW-0547">Nucleotide-binding</keyword>
<dbReference type="GO" id="GO:0005524">
    <property type="term" value="F:ATP binding"/>
    <property type="evidence" value="ECO:0007669"/>
    <property type="project" value="UniProtKB-KW"/>
</dbReference>
<comment type="similarity">
    <text evidence="3">Belongs to the MoxR family.</text>
</comment>
<comment type="caution">
    <text evidence="6">The sequence shown here is derived from an EMBL/GenBank/DDBJ whole genome shotgun (WGS) entry which is preliminary data.</text>
</comment>
<dbReference type="Gene3D" id="1.10.8.80">
    <property type="entry name" value="Magnesium chelatase subunit I, C-Terminal domain"/>
    <property type="match status" value="1"/>
</dbReference>
<evidence type="ECO:0000259" key="5">
    <source>
        <dbReference type="Pfam" id="PF17863"/>
    </source>
</evidence>
<dbReference type="PANTHER" id="PTHR42759:SF5">
    <property type="entry name" value="METHANOL DEHYDROGENASE REGULATOR"/>
    <property type="match status" value="1"/>
</dbReference>
<name>A0A4R1CGC3_9ACTN</name>
<dbReference type="InterPro" id="IPR041628">
    <property type="entry name" value="ChlI/MoxR_AAA_lid"/>
</dbReference>
<dbReference type="AlphaFoldDB" id="A0A4R1CGC3"/>
<organism evidence="6 7">
    <name type="scientific">Nocardioides jejuensis</name>
    <dbReference type="NCBI Taxonomy" id="2502782"/>
    <lineage>
        <taxon>Bacteria</taxon>
        <taxon>Bacillati</taxon>
        <taxon>Actinomycetota</taxon>
        <taxon>Actinomycetes</taxon>
        <taxon>Propionibacteriales</taxon>
        <taxon>Nocardioidaceae</taxon>
        <taxon>Nocardioides</taxon>
    </lineage>
</organism>
<protein>
    <submittedName>
        <fullName evidence="6">MoxR family ATPase</fullName>
    </submittedName>
</protein>
<reference evidence="6 7" key="1">
    <citation type="submission" date="2019-03" db="EMBL/GenBank/DDBJ databases">
        <authorList>
            <person name="Kim M.K.M."/>
        </authorList>
    </citation>
    <scope>NUCLEOTIDE SEQUENCE [LARGE SCALE GENOMIC DNA]</scope>
    <source>
        <strain evidence="6 7">18JY15-6</strain>
    </source>
</reference>
<sequence>MSLTTDQAQWFRQTFDKMADNVEKAVLGKRNIVKLALTCLLAEGHLLLEDYPGTGKTQMARALANTIQGTNSRIQFTPDLLPSDVTGVTVYDQNKSGFEFHPGPIFHSIVLADEINRASPKTQSALLEVMEEGRVTVDGTTHSVGKPFMVIATQNPIEQAGTYRLPEAQLDRFLMKTSVGYPDEASTVDLLLNASVRDRAALVEPIITSATVAQMAELGDKVHVDAAIVRYVSQLAEESRRHPHVKLGLSVRGCLAFVRVAKVWALADGRDHLIPDDIKDLAVPVLCHRLLLDAEAQFNGVTVEQVISQLLDDVAPPSERVA</sequence>
<evidence type="ECO:0000313" key="6">
    <source>
        <dbReference type="EMBL" id="TCJ30189.1"/>
    </source>
</evidence>
<evidence type="ECO:0000259" key="4">
    <source>
        <dbReference type="Pfam" id="PF07726"/>
    </source>
</evidence>
<dbReference type="PANTHER" id="PTHR42759">
    <property type="entry name" value="MOXR FAMILY PROTEIN"/>
    <property type="match status" value="1"/>
</dbReference>
<dbReference type="SUPFAM" id="SSF52540">
    <property type="entry name" value="P-loop containing nucleoside triphosphate hydrolases"/>
    <property type="match status" value="1"/>
</dbReference>
<dbReference type="Gene3D" id="3.40.50.300">
    <property type="entry name" value="P-loop containing nucleotide triphosphate hydrolases"/>
    <property type="match status" value="1"/>
</dbReference>
<evidence type="ECO:0000256" key="3">
    <source>
        <dbReference type="ARBA" id="ARBA00061607"/>
    </source>
</evidence>
<dbReference type="InterPro" id="IPR050764">
    <property type="entry name" value="CbbQ/NirQ/NorQ/GpvN"/>
</dbReference>
<dbReference type="Pfam" id="PF07726">
    <property type="entry name" value="AAA_3"/>
    <property type="match status" value="1"/>
</dbReference>